<keyword evidence="3" id="KW-0813">Transport</keyword>
<dbReference type="RefSeq" id="WP_079715548.1">
    <property type="nucleotide sequence ID" value="NZ_FUYS01000002.1"/>
</dbReference>
<keyword evidence="5 8" id="KW-0812">Transmembrane</keyword>
<feature type="transmembrane region" description="Helical" evidence="8">
    <location>
        <begin position="266"/>
        <end position="283"/>
    </location>
</feature>
<evidence type="ECO:0000256" key="4">
    <source>
        <dbReference type="ARBA" id="ARBA00022475"/>
    </source>
</evidence>
<evidence type="ECO:0000256" key="1">
    <source>
        <dbReference type="ARBA" id="ARBA00004651"/>
    </source>
</evidence>
<feature type="transmembrane region" description="Helical" evidence="8">
    <location>
        <begin position="204"/>
        <end position="226"/>
    </location>
</feature>
<dbReference type="OrthoDB" id="9793390at2"/>
<keyword evidence="7 8" id="KW-0472">Membrane</keyword>
<keyword evidence="10" id="KW-1185">Reference proteome</keyword>
<dbReference type="AlphaFoldDB" id="A0A1T5AJ09"/>
<dbReference type="PANTHER" id="PTHR21716:SF53">
    <property type="entry name" value="PERMEASE PERM-RELATED"/>
    <property type="match status" value="1"/>
</dbReference>
<proteinExistence type="inferred from homology"/>
<comment type="similarity">
    <text evidence="2">Belongs to the autoinducer-2 exporter (AI-2E) (TC 2.A.86) family.</text>
</comment>
<dbReference type="EMBL" id="FUYS01000002">
    <property type="protein sequence ID" value="SKB34984.1"/>
    <property type="molecule type" value="Genomic_DNA"/>
</dbReference>
<feature type="transmembrane region" description="Helical" evidence="8">
    <location>
        <begin position="64"/>
        <end position="85"/>
    </location>
</feature>
<comment type="subcellular location">
    <subcellularLocation>
        <location evidence="1">Cell membrane</location>
        <topology evidence="1">Multi-pass membrane protein</topology>
    </subcellularLocation>
</comment>
<evidence type="ECO:0000256" key="7">
    <source>
        <dbReference type="ARBA" id="ARBA00023136"/>
    </source>
</evidence>
<feature type="transmembrane region" description="Helical" evidence="8">
    <location>
        <begin position="145"/>
        <end position="170"/>
    </location>
</feature>
<reference evidence="9 10" key="1">
    <citation type="submission" date="2017-02" db="EMBL/GenBank/DDBJ databases">
        <authorList>
            <person name="Peterson S.W."/>
        </authorList>
    </citation>
    <scope>NUCLEOTIDE SEQUENCE [LARGE SCALE GENOMIC DNA]</scope>
    <source>
        <strain evidence="9 10">DSM 22899</strain>
    </source>
</reference>
<evidence type="ECO:0000256" key="8">
    <source>
        <dbReference type="SAM" id="Phobius"/>
    </source>
</evidence>
<dbReference type="Pfam" id="PF01594">
    <property type="entry name" value="AI-2E_transport"/>
    <property type="match status" value="1"/>
</dbReference>
<protein>
    <submittedName>
        <fullName evidence="9">Predicted PurR-regulated permease PerM</fullName>
    </submittedName>
</protein>
<dbReference type="GO" id="GO:0055085">
    <property type="term" value="P:transmembrane transport"/>
    <property type="evidence" value="ECO:0007669"/>
    <property type="project" value="TreeGrafter"/>
</dbReference>
<evidence type="ECO:0000256" key="2">
    <source>
        <dbReference type="ARBA" id="ARBA00009773"/>
    </source>
</evidence>
<feature type="transmembrane region" description="Helical" evidence="8">
    <location>
        <begin position="35"/>
        <end position="52"/>
    </location>
</feature>
<name>A0A1T5AJ09_9SPHI</name>
<dbReference type="GO" id="GO:0005886">
    <property type="term" value="C:plasma membrane"/>
    <property type="evidence" value="ECO:0007669"/>
    <property type="project" value="UniProtKB-SubCell"/>
</dbReference>
<dbReference type="STRING" id="623280.SAMN05660226_00811"/>
<dbReference type="Proteomes" id="UP000190541">
    <property type="component" value="Unassembled WGS sequence"/>
</dbReference>
<feature type="transmembrane region" description="Helical" evidence="8">
    <location>
        <begin position="303"/>
        <end position="324"/>
    </location>
</feature>
<feature type="transmembrane region" description="Helical" evidence="8">
    <location>
        <begin position="12"/>
        <end position="29"/>
    </location>
</feature>
<dbReference type="PANTHER" id="PTHR21716">
    <property type="entry name" value="TRANSMEMBRANE PROTEIN"/>
    <property type="match status" value="1"/>
</dbReference>
<keyword evidence="6 8" id="KW-1133">Transmembrane helix</keyword>
<dbReference type="InterPro" id="IPR002549">
    <property type="entry name" value="AI-2E-like"/>
</dbReference>
<feature type="transmembrane region" description="Helical" evidence="8">
    <location>
        <begin position="232"/>
        <end position="259"/>
    </location>
</feature>
<organism evidence="9 10">
    <name type="scientific">Parapedobacter luteus</name>
    <dbReference type="NCBI Taxonomy" id="623280"/>
    <lineage>
        <taxon>Bacteria</taxon>
        <taxon>Pseudomonadati</taxon>
        <taxon>Bacteroidota</taxon>
        <taxon>Sphingobacteriia</taxon>
        <taxon>Sphingobacteriales</taxon>
        <taxon>Sphingobacteriaceae</taxon>
        <taxon>Parapedobacter</taxon>
    </lineage>
</organism>
<gene>
    <name evidence="9" type="ORF">SAMN05660226_00811</name>
</gene>
<evidence type="ECO:0000256" key="6">
    <source>
        <dbReference type="ARBA" id="ARBA00022989"/>
    </source>
</evidence>
<accession>A0A1T5AJ09</accession>
<keyword evidence="4" id="KW-1003">Cell membrane</keyword>
<evidence type="ECO:0000256" key="3">
    <source>
        <dbReference type="ARBA" id="ARBA00022448"/>
    </source>
</evidence>
<sequence length="397" mass="44269">MQETPTKRPYALELAATLFALALIIALMYALQSVLVPLMFSILIAISLYPVARFLERLRFGKAFSALLAVILAIAIISGLIWFIIHQVIVIGRDGTEIQSKFLSIFDTIQRWLHDRFGLEPTEVAERLRGQANQFLSNAASHITAAFGSIGNLLAGAVLVPLFSFFLLYYRVFFREFFFRAFKSTPQERVHNTLNKIYTVVQSYLLGLVTVMGIVAILNTVGLLLMGIQYAWFFGTLASLLMLLPYIGIAIGSILPALFALATKDSSWYAIGVIAWFQVVQFLEGNVITPNIVGGKVSINPLMAIISILLGGMLFGLAGLILALPITATIKVLFDAIPSMNAFGFLIGEPEKYHLKRYSTKILLKRWNLRDLLEAKERKMKEEIERKAEEPDSGKQE</sequence>
<evidence type="ECO:0000256" key="5">
    <source>
        <dbReference type="ARBA" id="ARBA00022692"/>
    </source>
</evidence>
<evidence type="ECO:0000313" key="9">
    <source>
        <dbReference type="EMBL" id="SKB34984.1"/>
    </source>
</evidence>
<evidence type="ECO:0000313" key="10">
    <source>
        <dbReference type="Proteomes" id="UP000190541"/>
    </source>
</evidence>